<dbReference type="Pfam" id="PF23286">
    <property type="entry name" value="LRR_13"/>
    <property type="match status" value="1"/>
</dbReference>
<dbReference type="Gene3D" id="3.80.10.10">
    <property type="entry name" value="Ribonuclease Inhibitor"/>
    <property type="match status" value="2"/>
</dbReference>
<dbReference type="Gene3D" id="3.40.50.10140">
    <property type="entry name" value="Toll/interleukin-1 receptor homology (TIR) domain"/>
    <property type="match status" value="1"/>
</dbReference>
<keyword evidence="8" id="KW-0611">Plant defense</keyword>
<dbReference type="SUPFAM" id="SSF52058">
    <property type="entry name" value="L domain-like"/>
    <property type="match status" value="1"/>
</dbReference>
<dbReference type="SMART" id="SM00369">
    <property type="entry name" value="LRR_TYP"/>
    <property type="match status" value="2"/>
</dbReference>
<dbReference type="SMART" id="SM00255">
    <property type="entry name" value="TIR"/>
    <property type="match status" value="1"/>
</dbReference>
<evidence type="ECO:0000313" key="15">
    <source>
        <dbReference type="EMBL" id="RVW64946.1"/>
    </source>
</evidence>
<dbReference type="GO" id="GO:0061809">
    <property type="term" value="F:NAD+ nucleosidase activity, cyclic ADP-ribose generating"/>
    <property type="evidence" value="ECO:0007669"/>
    <property type="project" value="UniProtKB-EC"/>
</dbReference>
<keyword evidence="5" id="KW-0433">Leucine-rich repeat</keyword>
<evidence type="ECO:0000256" key="5">
    <source>
        <dbReference type="ARBA" id="ARBA00022614"/>
    </source>
</evidence>
<comment type="similarity">
    <text evidence="12">Belongs to the disease resistance TIR-NB-LRR family.</text>
</comment>
<dbReference type="GO" id="GO:0005737">
    <property type="term" value="C:cytoplasm"/>
    <property type="evidence" value="ECO:0007669"/>
    <property type="project" value="UniProtKB-SubCell"/>
</dbReference>
<comment type="caution">
    <text evidence="15">The sequence shown here is derived from an EMBL/GenBank/DDBJ whole genome shotgun (WGS) entry which is preliminary data.</text>
</comment>
<dbReference type="GO" id="GO:0005634">
    <property type="term" value="C:nucleus"/>
    <property type="evidence" value="ECO:0007669"/>
    <property type="project" value="UniProtKB-SubCell"/>
</dbReference>
<dbReference type="Pfam" id="PF07725">
    <property type="entry name" value="LRR_3"/>
    <property type="match status" value="1"/>
</dbReference>
<dbReference type="InterPro" id="IPR035897">
    <property type="entry name" value="Toll_tir_struct_dom_sf"/>
</dbReference>
<evidence type="ECO:0000256" key="2">
    <source>
        <dbReference type="ARBA" id="ARBA00004496"/>
    </source>
</evidence>
<dbReference type="InterPro" id="IPR058546">
    <property type="entry name" value="RPS4B/Roq1-like_LRR"/>
</dbReference>
<comment type="subcellular location">
    <subcellularLocation>
        <location evidence="2">Cytoplasm</location>
    </subcellularLocation>
    <subcellularLocation>
        <location evidence="1">Nucleus</location>
    </subcellularLocation>
</comment>
<dbReference type="Pfam" id="PF20160">
    <property type="entry name" value="C-JID"/>
    <property type="match status" value="1"/>
</dbReference>
<proteinExistence type="inferred from homology"/>
<accession>A0A438FYA8</accession>
<dbReference type="SUPFAM" id="SSF52540">
    <property type="entry name" value="P-loop containing nucleoside triphosphate hydrolases"/>
    <property type="match status" value="1"/>
</dbReference>
<dbReference type="GO" id="GO:0043531">
    <property type="term" value="F:ADP binding"/>
    <property type="evidence" value="ECO:0007669"/>
    <property type="project" value="InterPro"/>
</dbReference>
<dbReference type="InterPro" id="IPR058192">
    <property type="entry name" value="WHD_ROQ1-like"/>
</dbReference>
<keyword evidence="10" id="KW-0539">Nucleus</keyword>
<evidence type="ECO:0000256" key="9">
    <source>
        <dbReference type="ARBA" id="ARBA00023027"/>
    </source>
</evidence>
<dbReference type="InterPro" id="IPR011713">
    <property type="entry name" value="Leu-rich_rpt_3"/>
</dbReference>
<reference evidence="15 16" key="1">
    <citation type="journal article" date="2018" name="PLoS Genet.">
        <title>Population sequencing reveals clonal diversity and ancestral inbreeding in the grapevine cultivar Chardonnay.</title>
        <authorList>
            <person name="Roach M.J."/>
            <person name="Johnson D.L."/>
            <person name="Bohlmann J."/>
            <person name="van Vuuren H.J."/>
            <person name="Jones S.J."/>
            <person name="Pretorius I.S."/>
            <person name="Schmidt S.A."/>
            <person name="Borneman A.R."/>
        </authorList>
    </citation>
    <scope>NUCLEOTIDE SEQUENCE [LARGE SCALE GENOMIC DNA]</scope>
    <source>
        <strain evidence="16">cv. Chardonnay</strain>
        <tissue evidence="15">Leaf</tissue>
    </source>
</reference>
<keyword evidence="4" id="KW-0963">Cytoplasm</keyword>
<evidence type="ECO:0000256" key="3">
    <source>
        <dbReference type="ARBA" id="ARBA00011982"/>
    </source>
</evidence>
<dbReference type="InterPro" id="IPR027417">
    <property type="entry name" value="P-loop_NTPase"/>
</dbReference>
<dbReference type="PANTHER" id="PTHR11017">
    <property type="entry name" value="LEUCINE-RICH REPEAT-CONTAINING PROTEIN"/>
    <property type="match status" value="1"/>
</dbReference>
<dbReference type="PANTHER" id="PTHR11017:SF479">
    <property type="entry name" value="DISEASE RESISTANCE PROTEIN (TIR-NBS-LRR CLASS) FAMILY"/>
    <property type="match status" value="1"/>
</dbReference>
<dbReference type="Pfam" id="PF01582">
    <property type="entry name" value="TIR"/>
    <property type="match status" value="1"/>
</dbReference>
<dbReference type="InterPro" id="IPR044974">
    <property type="entry name" value="Disease_R_plants"/>
</dbReference>
<sequence length="1186" mass="135118">MAAASYSSQWSYDVFLSFRGEDTRNNFTAHLYDALCRRGINTFIDDDKLGRGEAISPALFKAIERSMYSIIVLSENYASSRWCLEELVKIVECMKSKGQRVLPIFYNVDPSDVRKQRGKIGEALAKHQENLENLERVKVWREALTQVSNLSGWDSRNKNESMLIKKIITNVSNKLFRMYSSDKENLVGIFPRIKEVESLLCFESSDVRIVGIWGMAGIGKTTLANAVYKKVCHQFESSAFVQNVGEDFKKQGLIGFQQKLLSLLVDDGKLNIRGCTSIKARLCSKKVFIVLDDVKDQAVLEYLTENQDSFGQGSRIIVTTNDKQLLTSNLVNYYEIRKLNDDEAMKVLCHYSSKHQLPYYDCMELSRRVTTYAQGLPLALKILGSFLFGMERHEWKSYLEKLKDTPNPKINQVLRLSYDELDHKVKDMFLDIVCFFKGEDKDYVQDIFEGCGFFPSSGIRTLLDKSFLTISNNKLQMHDLIQHMGMEVVHEKSPKDPGKWSRLWSHKDVSHVLKKNTGTEEVEGIFLDLSNLQEIHFTSKGFERMNKLRLLKVYKSHICKDSECPFKTEQCEVHFSQNFKFHSDDLRSLYWHGYSLKSLPHDFNPENLVELSMPYNHIKRLWKGIKVLEKLKFMELSHSECLVEIPDLERASNLERLVLEESIELESLQILILSGCSKLKKFPEIKGYMKRLSELFLDGTAIEELPSSIEYATGLVILDLTYKLQNAQKYSKWKLYADRIPIRALPTSFADLRNLQVLSFHGCKGLNSPDFLLPPSSALGSLKDLNLSDCNIVDGSQLSSLGLLLSLKKLNLSGNKFASLPSSISQFPQLTVLKLLNCRRLGALPELPLSIEVINAHNCISLETISNHCHYTGLRHAIFTNCFKMEYQSNMESSFGTVVNIHQFGSRSSYPQDHGRPLLFRILIPGSEIPDWFSHQNKGCKFRKPLPSNWNNSNFLGFALCAVLGLKDLIHQEMHYLTYGISSRGGMYSLPRMSDFIPHRFEDGLIKSDHIWMAYAPAPLCKSWDDSEAITVSFVISGSRNTVKSCGFRLVYAEDVRDNNATMIQHISPPQHSSVILEELDHSIPEDGKAGSSLDPREPSGSGCSYTSLELENEDEYHTADDLSSSDYSNEDLESKSIDYCYTHEEDQALAEGTARMQEQWMRANAVAMTHTPATAHRKKRAKILK</sequence>
<organism evidence="15 16">
    <name type="scientific">Vitis vinifera</name>
    <name type="common">Grape</name>
    <dbReference type="NCBI Taxonomy" id="29760"/>
    <lineage>
        <taxon>Eukaryota</taxon>
        <taxon>Viridiplantae</taxon>
        <taxon>Streptophyta</taxon>
        <taxon>Embryophyta</taxon>
        <taxon>Tracheophyta</taxon>
        <taxon>Spermatophyta</taxon>
        <taxon>Magnoliopsida</taxon>
        <taxon>eudicotyledons</taxon>
        <taxon>Gunneridae</taxon>
        <taxon>Pentapetalae</taxon>
        <taxon>rosids</taxon>
        <taxon>Vitales</taxon>
        <taxon>Vitaceae</taxon>
        <taxon>Viteae</taxon>
        <taxon>Vitis</taxon>
    </lineage>
</organism>
<dbReference type="InterPro" id="IPR000157">
    <property type="entry name" value="TIR_dom"/>
</dbReference>
<dbReference type="InterPro" id="IPR003591">
    <property type="entry name" value="Leu-rich_rpt_typical-subtyp"/>
</dbReference>
<dbReference type="GO" id="GO:0007165">
    <property type="term" value="P:signal transduction"/>
    <property type="evidence" value="ECO:0007669"/>
    <property type="project" value="InterPro"/>
</dbReference>
<dbReference type="EC" id="3.2.2.6" evidence="3"/>
<comment type="catalytic activity">
    <reaction evidence="11">
        <text>NAD(+) + H2O = ADP-D-ribose + nicotinamide + H(+)</text>
        <dbReference type="Rhea" id="RHEA:16301"/>
        <dbReference type="ChEBI" id="CHEBI:15377"/>
        <dbReference type="ChEBI" id="CHEBI:15378"/>
        <dbReference type="ChEBI" id="CHEBI:17154"/>
        <dbReference type="ChEBI" id="CHEBI:57540"/>
        <dbReference type="ChEBI" id="CHEBI:57967"/>
        <dbReference type="EC" id="3.2.2.6"/>
    </reaction>
    <physiologicalReaction direction="left-to-right" evidence="11">
        <dbReference type="Rhea" id="RHEA:16302"/>
    </physiologicalReaction>
</comment>
<dbReference type="Gene3D" id="3.40.50.300">
    <property type="entry name" value="P-loop containing nucleotide triphosphate hydrolases"/>
    <property type="match status" value="1"/>
</dbReference>
<dbReference type="SUPFAM" id="SSF52200">
    <property type="entry name" value="Toll/Interleukin receptor TIR domain"/>
    <property type="match status" value="1"/>
</dbReference>
<dbReference type="InterPro" id="IPR032675">
    <property type="entry name" value="LRR_dom_sf"/>
</dbReference>
<evidence type="ECO:0000256" key="13">
    <source>
        <dbReference type="SAM" id="MobiDB-lite"/>
    </source>
</evidence>
<name>A0A438FYA8_VITVI</name>
<evidence type="ECO:0000256" key="7">
    <source>
        <dbReference type="ARBA" id="ARBA00022801"/>
    </source>
</evidence>
<dbReference type="Pfam" id="PF23282">
    <property type="entry name" value="WHD_ROQ1"/>
    <property type="match status" value="1"/>
</dbReference>
<dbReference type="GO" id="GO:0043068">
    <property type="term" value="P:positive regulation of programmed cell death"/>
    <property type="evidence" value="ECO:0007669"/>
    <property type="project" value="UniProtKB-ARBA"/>
</dbReference>
<feature type="region of interest" description="Disordered" evidence="13">
    <location>
        <begin position="1085"/>
        <end position="1107"/>
    </location>
</feature>
<keyword evidence="9" id="KW-0520">NAD</keyword>
<dbReference type="InterPro" id="IPR002182">
    <property type="entry name" value="NB-ARC"/>
</dbReference>
<dbReference type="InterPro" id="IPR045344">
    <property type="entry name" value="C-JID"/>
</dbReference>
<dbReference type="PROSITE" id="PS51450">
    <property type="entry name" value="LRR"/>
    <property type="match status" value="1"/>
</dbReference>
<dbReference type="InterPro" id="IPR001611">
    <property type="entry name" value="Leu-rich_rpt"/>
</dbReference>
<dbReference type="PROSITE" id="PS50104">
    <property type="entry name" value="TIR"/>
    <property type="match status" value="1"/>
</dbReference>
<dbReference type="Gene3D" id="1.10.8.430">
    <property type="entry name" value="Helical domain of apoptotic protease-activating factors"/>
    <property type="match status" value="1"/>
</dbReference>
<evidence type="ECO:0000256" key="11">
    <source>
        <dbReference type="ARBA" id="ARBA00047304"/>
    </source>
</evidence>
<dbReference type="PRINTS" id="PR00364">
    <property type="entry name" value="DISEASERSIST"/>
</dbReference>
<gene>
    <name evidence="15" type="primary">DSC1_65</name>
    <name evidence="15" type="ORF">CK203_041849</name>
</gene>
<feature type="domain" description="TIR" evidence="14">
    <location>
        <begin position="10"/>
        <end position="175"/>
    </location>
</feature>
<evidence type="ECO:0000256" key="10">
    <source>
        <dbReference type="ARBA" id="ARBA00023242"/>
    </source>
</evidence>
<keyword evidence="7" id="KW-0378">Hydrolase</keyword>
<dbReference type="Pfam" id="PF00931">
    <property type="entry name" value="NB-ARC"/>
    <property type="match status" value="1"/>
</dbReference>
<dbReference type="FunFam" id="3.40.50.10140:FF:000007">
    <property type="entry name" value="Disease resistance protein (TIR-NBS-LRR class)"/>
    <property type="match status" value="1"/>
</dbReference>
<evidence type="ECO:0000256" key="6">
    <source>
        <dbReference type="ARBA" id="ARBA00022737"/>
    </source>
</evidence>
<evidence type="ECO:0000256" key="4">
    <source>
        <dbReference type="ARBA" id="ARBA00022490"/>
    </source>
</evidence>
<protein>
    <recommendedName>
        <fullName evidence="3">ADP-ribosyl cyclase/cyclic ADP-ribose hydrolase</fullName>
        <ecNumber evidence="3">3.2.2.6</ecNumber>
    </recommendedName>
</protein>
<dbReference type="EMBL" id="QGNW01000697">
    <property type="protein sequence ID" value="RVW64946.1"/>
    <property type="molecule type" value="Genomic_DNA"/>
</dbReference>
<evidence type="ECO:0000313" key="16">
    <source>
        <dbReference type="Proteomes" id="UP000288805"/>
    </source>
</evidence>
<evidence type="ECO:0000256" key="12">
    <source>
        <dbReference type="ARBA" id="ARBA00061488"/>
    </source>
</evidence>
<evidence type="ECO:0000259" key="14">
    <source>
        <dbReference type="PROSITE" id="PS50104"/>
    </source>
</evidence>
<dbReference type="Proteomes" id="UP000288805">
    <property type="component" value="Unassembled WGS sequence"/>
</dbReference>
<evidence type="ECO:0000256" key="8">
    <source>
        <dbReference type="ARBA" id="ARBA00022821"/>
    </source>
</evidence>
<dbReference type="AlphaFoldDB" id="A0A438FYA8"/>
<evidence type="ECO:0000256" key="1">
    <source>
        <dbReference type="ARBA" id="ARBA00004123"/>
    </source>
</evidence>
<dbReference type="GO" id="GO:0050832">
    <property type="term" value="P:defense response to fungus"/>
    <property type="evidence" value="ECO:0007669"/>
    <property type="project" value="UniProtKB-ARBA"/>
</dbReference>
<dbReference type="InterPro" id="IPR042197">
    <property type="entry name" value="Apaf_helical"/>
</dbReference>
<keyword evidence="6" id="KW-0677">Repeat</keyword>